<feature type="compositionally biased region" description="Polar residues" evidence="1">
    <location>
        <begin position="71"/>
        <end position="80"/>
    </location>
</feature>
<evidence type="ECO:0000313" key="3">
    <source>
        <dbReference type="Proteomes" id="UP000676310"/>
    </source>
</evidence>
<feature type="region of interest" description="Disordered" evidence="1">
    <location>
        <begin position="448"/>
        <end position="547"/>
    </location>
</feature>
<evidence type="ECO:0000313" key="2">
    <source>
        <dbReference type="EMBL" id="CAG5158536.1"/>
    </source>
</evidence>
<sequence length="547" mass="61699">MPPKNSGDDSNGEPNQGKGPQKGSDRVLRSQNSKGDATQGLPPVQSDETLAKEKGTASGDDRGEFSRPRESVNQSLEAQKQQLISRLRDAEKAAQIPSFEEHLRDQALAKDLNEDDRDAVVAKANAAVGGSRKFSATVRRNAHVRRRVATSLYEDFLYYQTPEYRNQYREHIDEKKGEKKRSMRKGQPPGLLTEDYTYDKLLRPIIDSFERDGVGTTEEIDYKSMGSEMLHVRLPRARRFAVGIGRPRNPPLLPPINLHLDLEAIEKRRREIEDKNQDQSGTDASHSERRVRQSELVPRLPTAKDLKRTRLESGLFIAAGETSFDWETSYDRKEQNDDDDMNKMSDEDFESGDEDSSEDENDLFAISYRECSSLEDCPCGGKDKKSIVQSAKKNAELYECAKECDKKNAPDAVHKYIVMKKKTAKLFMTAPKVDDNLDKWKAEIKPMIEKQNTSGEESEEEQENIIENVGEDETDSDQNHEQGDSREDLMGGVEGESTISTEDRTTNSKISAFPPSSNTSQTPRSGRKTTRAAKAKPPRRSHHNSNK</sequence>
<gene>
    <name evidence="2" type="ORF">ALTATR162_LOCUS5130</name>
</gene>
<feature type="region of interest" description="Disordered" evidence="1">
    <location>
        <begin position="1"/>
        <end position="80"/>
    </location>
</feature>
<dbReference type="EMBL" id="CAJRGZ010000019">
    <property type="protein sequence ID" value="CAG5158536.1"/>
    <property type="molecule type" value="Genomic_DNA"/>
</dbReference>
<feature type="region of interest" description="Disordered" evidence="1">
    <location>
        <begin position="328"/>
        <end position="360"/>
    </location>
</feature>
<name>A0A8J2I109_9PLEO</name>
<reference evidence="2" key="1">
    <citation type="submission" date="2021-05" db="EMBL/GenBank/DDBJ databases">
        <authorList>
            <person name="Stam R."/>
        </authorList>
    </citation>
    <scope>NUCLEOTIDE SEQUENCE</scope>
    <source>
        <strain evidence="2">CS162</strain>
    </source>
</reference>
<dbReference type="Proteomes" id="UP000676310">
    <property type="component" value="Unassembled WGS sequence"/>
</dbReference>
<feature type="compositionally biased region" description="Basic and acidic residues" evidence="1">
    <location>
        <begin position="329"/>
        <end position="346"/>
    </location>
</feature>
<accession>A0A8J2I109</accession>
<dbReference type="OrthoDB" id="3691491at2759"/>
<feature type="compositionally biased region" description="Basic residues" evidence="1">
    <location>
        <begin position="525"/>
        <end position="547"/>
    </location>
</feature>
<organism evidence="2 3">
    <name type="scientific">Alternaria atra</name>
    <dbReference type="NCBI Taxonomy" id="119953"/>
    <lineage>
        <taxon>Eukaryota</taxon>
        <taxon>Fungi</taxon>
        <taxon>Dikarya</taxon>
        <taxon>Ascomycota</taxon>
        <taxon>Pezizomycotina</taxon>
        <taxon>Dothideomycetes</taxon>
        <taxon>Pleosporomycetidae</taxon>
        <taxon>Pleosporales</taxon>
        <taxon>Pleosporineae</taxon>
        <taxon>Pleosporaceae</taxon>
        <taxon>Alternaria</taxon>
        <taxon>Alternaria sect. Ulocladioides</taxon>
    </lineage>
</organism>
<dbReference type="RefSeq" id="XP_043168682.1">
    <property type="nucleotide sequence ID" value="XM_043312747.1"/>
</dbReference>
<protein>
    <submittedName>
        <fullName evidence="2">Uncharacterized protein</fullName>
    </submittedName>
</protein>
<feature type="compositionally biased region" description="Acidic residues" evidence="1">
    <location>
        <begin position="347"/>
        <end position="360"/>
    </location>
</feature>
<feature type="region of interest" description="Disordered" evidence="1">
    <location>
        <begin position="272"/>
        <end position="300"/>
    </location>
</feature>
<dbReference type="AlphaFoldDB" id="A0A8J2I109"/>
<feature type="compositionally biased region" description="Acidic residues" evidence="1">
    <location>
        <begin position="456"/>
        <end position="476"/>
    </location>
</feature>
<keyword evidence="3" id="KW-1185">Reference proteome</keyword>
<evidence type="ECO:0000256" key="1">
    <source>
        <dbReference type="SAM" id="MobiDB-lite"/>
    </source>
</evidence>
<feature type="compositionally biased region" description="Basic and acidic residues" evidence="1">
    <location>
        <begin position="49"/>
        <end position="70"/>
    </location>
</feature>
<proteinExistence type="predicted"/>
<feature type="region of interest" description="Disordered" evidence="1">
    <location>
        <begin position="172"/>
        <end position="192"/>
    </location>
</feature>
<comment type="caution">
    <text evidence="2">The sequence shown here is derived from an EMBL/GenBank/DDBJ whole genome shotgun (WGS) entry which is preliminary data.</text>
</comment>
<feature type="compositionally biased region" description="Polar residues" evidence="1">
    <location>
        <begin position="507"/>
        <end position="524"/>
    </location>
</feature>
<feature type="compositionally biased region" description="Basic and acidic residues" evidence="1">
    <location>
        <begin position="477"/>
        <end position="489"/>
    </location>
</feature>
<dbReference type="GeneID" id="67016875"/>